<keyword evidence="2" id="KW-1133">Transmembrane helix</keyword>
<evidence type="ECO:0000256" key="1">
    <source>
        <dbReference type="SAM" id="MobiDB-lite"/>
    </source>
</evidence>
<feature type="transmembrane region" description="Helical" evidence="2">
    <location>
        <begin position="28"/>
        <end position="48"/>
    </location>
</feature>
<dbReference type="EMBL" id="JAWWNJ010000005">
    <property type="protein sequence ID" value="KAK7055828.1"/>
    <property type="molecule type" value="Genomic_DNA"/>
</dbReference>
<comment type="caution">
    <text evidence="3">The sequence shown here is derived from an EMBL/GenBank/DDBJ whole genome shotgun (WGS) entry which is preliminary data.</text>
</comment>
<feature type="transmembrane region" description="Helical" evidence="2">
    <location>
        <begin position="177"/>
        <end position="201"/>
    </location>
</feature>
<feature type="transmembrane region" description="Helical" evidence="2">
    <location>
        <begin position="140"/>
        <end position="165"/>
    </location>
</feature>
<dbReference type="Proteomes" id="UP001362999">
    <property type="component" value="Unassembled WGS sequence"/>
</dbReference>
<feature type="transmembrane region" description="Helical" evidence="2">
    <location>
        <begin position="222"/>
        <end position="240"/>
    </location>
</feature>
<name>A0AAW0DW01_9AGAR</name>
<feature type="region of interest" description="Disordered" evidence="1">
    <location>
        <begin position="321"/>
        <end position="351"/>
    </location>
</feature>
<dbReference type="AlphaFoldDB" id="A0AAW0DW01"/>
<keyword evidence="4" id="KW-1185">Reference proteome</keyword>
<organism evidence="3 4">
    <name type="scientific">Favolaschia claudopus</name>
    <dbReference type="NCBI Taxonomy" id="2862362"/>
    <lineage>
        <taxon>Eukaryota</taxon>
        <taxon>Fungi</taxon>
        <taxon>Dikarya</taxon>
        <taxon>Basidiomycota</taxon>
        <taxon>Agaricomycotina</taxon>
        <taxon>Agaricomycetes</taxon>
        <taxon>Agaricomycetidae</taxon>
        <taxon>Agaricales</taxon>
        <taxon>Marasmiineae</taxon>
        <taxon>Mycenaceae</taxon>
        <taxon>Favolaschia</taxon>
    </lineage>
</organism>
<proteinExistence type="predicted"/>
<gene>
    <name evidence="3" type="ORF">R3P38DRAFT_2849150</name>
</gene>
<sequence>MSSAPPTQLGALPAAAITNIKGELITTAIQFFLHGLYTTLVSIALYNIRSHKATLPSQRALSIATLIMFAFSNLQVIEQLAFNVVQLGSLGLHPPDKSTLLLNIRLSENVFGRANYFMSDAIVVWRAWVLWQDSLGVKVLLSLCLCGTFVGLTVNMTFGTLWLYGNERFNPSGPRSLILVLPLMFTNIVSTTLIGIRAWNYRKHIKQVLSLPRNRKTNVERILIILTESGAIYCLFWIPFLYICLTTDVDSLGYKIVANMLPQLSAIYPVIIVLLVTMEKTQLEATMSSAVTETLHFVTRPAVAGTRTNMNLSAAAGEVDCFGNPRSQSSGTAGDRDDDDEIEKEDSKKGS</sequence>
<accession>A0AAW0DW01</accession>
<keyword evidence="2" id="KW-0472">Membrane</keyword>
<reference evidence="3 4" key="1">
    <citation type="journal article" date="2024" name="J Genomics">
        <title>Draft genome sequencing and assembly of Favolaschia claudopus CIRM-BRFM 2984 isolated from oak limbs.</title>
        <authorList>
            <person name="Navarro D."/>
            <person name="Drula E."/>
            <person name="Chaduli D."/>
            <person name="Cazenave R."/>
            <person name="Ahrendt S."/>
            <person name="Wang J."/>
            <person name="Lipzen A."/>
            <person name="Daum C."/>
            <person name="Barry K."/>
            <person name="Grigoriev I.V."/>
            <person name="Favel A."/>
            <person name="Rosso M.N."/>
            <person name="Martin F."/>
        </authorList>
    </citation>
    <scope>NUCLEOTIDE SEQUENCE [LARGE SCALE GENOMIC DNA]</scope>
    <source>
        <strain evidence="3 4">CIRM-BRFM 2984</strain>
    </source>
</reference>
<protein>
    <submittedName>
        <fullName evidence="3">Uncharacterized protein</fullName>
    </submittedName>
</protein>
<feature type="transmembrane region" description="Helical" evidence="2">
    <location>
        <begin position="260"/>
        <end position="278"/>
    </location>
</feature>
<evidence type="ECO:0000313" key="4">
    <source>
        <dbReference type="Proteomes" id="UP001362999"/>
    </source>
</evidence>
<evidence type="ECO:0000256" key="2">
    <source>
        <dbReference type="SAM" id="Phobius"/>
    </source>
</evidence>
<evidence type="ECO:0000313" key="3">
    <source>
        <dbReference type="EMBL" id="KAK7055828.1"/>
    </source>
</evidence>
<keyword evidence="2" id="KW-0812">Transmembrane</keyword>